<dbReference type="PANTHER" id="PTHR18964">
    <property type="entry name" value="ROK (REPRESSOR, ORF, KINASE) FAMILY"/>
    <property type="match status" value="1"/>
</dbReference>
<dbReference type="Gene3D" id="1.10.10.10">
    <property type="entry name" value="Winged helix-like DNA-binding domain superfamily/Winged helix DNA-binding domain"/>
    <property type="match status" value="1"/>
</dbReference>
<proteinExistence type="inferred from homology"/>
<dbReference type="GO" id="GO:0042732">
    <property type="term" value="P:D-xylose metabolic process"/>
    <property type="evidence" value="ECO:0007669"/>
    <property type="project" value="UniProtKB-KW"/>
</dbReference>
<dbReference type="InterPro" id="IPR043129">
    <property type="entry name" value="ATPase_NBD"/>
</dbReference>
<dbReference type="PANTHER" id="PTHR18964:SF149">
    <property type="entry name" value="BIFUNCTIONAL UDP-N-ACETYLGLUCOSAMINE 2-EPIMERASE_N-ACETYLMANNOSAMINE KINASE"/>
    <property type="match status" value="1"/>
</dbReference>
<keyword evidence="5" id="KW-1185">Reference proteome</keyword>
<accession>A0A7X3LJ29</accession>
<dbReference type="SUPFAM" id="SSF53067">
    <property type="entry name" value="Actin-like ATPase domain"/>
    <property type="match status" value="1"/>
</dbReference>
<evidence type="ECO:0000256" key="1">
    <source>
        <dbReference type="ARBA" id="ARBA00002486"/>
    </source>
</evidence>
<dbReference type="EMBL" id="WUBI01000005">
    <property type="protein sequence ID" value="MWV46762.1"/>
    <property type="molecule type" value="Genomic_DNA"/>
</dbReference>
<name>A0A7X3LJ29_9BACL</name>
<reference evidence="4 5" key="1">
    <citation type="submission" date="2019-12" db="EMBL/GenBank/DDBJ databases">
        <title>Paenibacillus sp. nov., an endophytic bacterium isolated from the stem of Dendrobium.</title>
        <authorList>
            <person name="Zhao R."/>
        </authorList>
    </citation>
    <scope>NUCLEOTIDE SEQUENCE [LARGE SCALE GENOMIC DNA]</scope>
    <source>
        <strain evidence="4 5">HJL G12</strain>
    </source>
</reference>
<evidence type="ECO:0000256" key="2">
    <source>
        <dbReference type="ARBA" id="ARBA00006479"/>
    </source>
</evidence>
<comment type="caution">
    <text evidence="4">The sequence shown here is derived from an EMBL/GenBank/DDBJ whole genome shotgun (WGS) entry which is preliminary data.</text>
</comment>
<dbReference type="Pfam" id="PF13412">
    <property type="entry name" value="HTH_24"/>
    <property type="match status" value="1"/>
</dbReference>
<organism evidence="4 5">
    <name type="scientific">Paenibacillus dendrobii</name>
    <dbReference type="NCBI Taxonomy" id="2691084"/>
    <lineage>
        <taxon>Bacteria</taxon>
        <taxon>Bacillati</taxon>
        <taxon>Bacillota</taxon>
        <taxon>Bacilli</taxon>
        <taxon>Bacillales</taxon>
        <taxon>Paenibacillaceae</taxon>
        <taxon>Paenibacillus</taxon>
    </lineage>
</organism>
<dbReference type="InterPro" id="IPR036390">
    <property type="entry name" value="WH_DNA-bd_sf"/>
</dbReference>
<evidence type="ECO:0000256" key="3">
    <source>
        <dbReference type="ARBA" id="ARBA00022629"/>
    </source>
</evidence>
<dbReference type="SUPFAM" id="SSF46785">
    <property type="entry name" value="Winged helix' DNA-binding domain"/>
    <property type="match status" value="1"/>
</dbReference>
<comment type="similarity">
    <text evidence="2">Belongs to the ROK (NagC/XylR) family.</text>
</comment>
<dbReference type="Pfam" id="PF00480">
    <property type="entry name" value="ROK"/>
    <property type="match status" value="1"/>
</dbReference>
<dbReference type="Proteomes" id="UP000460318">
    <property type="component" value="Unassembled WGS sequence"/>
</dbReference>
<protein>
    <submittedName>
        <fullName evidence="4">ROK family protein</fullName>
    </submittedName>
</protein>
<sequence length="405" mass="43937">MKQMRKGDLKLVQELNRSMILNKIRGSGPISRISLAKECSISPSTVASAVQELIKEGYVSELGAGKSSGGRKPILLQFAPDNHFIIAVAITNSSIELAELNLEAHIKRKCLKPVKGETGEEVIQLMTEELDLFMQDCRDLERCAGIAVTVPGVVNVEKGIVYYNSKLRLDHVPLKEIIERRYGLRTWIENDANAAVLAERRFGNCGEYPDLIYIVVGDGVGAGILVNDNVLRGSSGGAGEFGHTSVSRSGIRCECGNVGCLENAVSWSAVYSRIVAGITSGRPTVLSELCRGNFSEIRPSLYKEAIRLGDALSMDINEEVAEHLSAGIVNLLNLFNPGAIIMDGSLAYDNPVLLERIREHVQRRGMRILKDGIPIKPSSFGTDGNLIGGAAVVLSQIFRFSLAES</sequence>
<dbReference type="InterPro" id="IPR049874">
    <property type="entry name" value="ROK_cs"/>
</dbReference>
<keyword evidence="3" id="KW-0119">Carbohydrate metabolism</keyword>
<dbReference type="InterPro" id="IPR036388">
    <property type="entry name" value="WH-like_DNA-bd_sf"/>
</dbReference>
<dbReference type="Gene3D" id="3.30.420.40">
    <property type="match status" value="2"/>
</dbReference>
<evidence type="ECO:0000313" key="4">
    <source>
        <dbReference type="EMBL" id="MWV46762.1"/>
    </source>
</evidence>
<dbReference type="InterPro" id="IPR000600">
    <property type="entry name" value="ROK"/>
</dbReference>
<comment type="function">
    <text evidence="1">Transcriptional repressor of xylose-utilizing enzymes.</text>
</comment>
<dbReference type="AlphaFoldDB" id="A0A7X3LJ29"/>
<dbReference type="PROSITE" id="PS01125">
    <property type="entry name" value="ROK"/>
    <property type="match status" value="1"/>
</dbReference>
<gene>
    <name evidence="4" type="ORF">GRF59_24440</name>
</gene>
<keyword evidence="3" id="KW-0859">Xylose metabolism</keyword>
<evidence type="ECO:0000313" key="5">
    <source>
        <dbReference type="Proteomes" id="UP000460318"/>
    </source>
</evidence>